<gene>
    <name evidence="2" type="ORF">AQJ64_04165</name>
</gene>
<reference evidence="2 3" key="1">
    <citation type="submission" date="2015-10" db="EMBL/GenBank/DDBJ databases">
        <title>Draft genome sequence of Streptomyces griseoruber DSM 40281, type strain for the species Streptomyces griseoruber.</title>
        <authorList>
            <person name="Ruckert C."/>
            <person name="Winkler A."/>
            <person name="Kalinowski J."/>
            <person name="Kampfer P."/>
            <person name="Glaeser S."/>
        </authorList>
    </citation>
    <scope>NUCLEOTIDE SEQUENCE [LARGE SCALE GENOMIC DNA]</scope>
    <source>
        <strain evidence="2 3">DSM 40281</strain>
    </source>
</reference>
<feature type="region of interest" description="Disordered" evidence="1">
    <location>
        <begin position="1"/>
        <end position="79"/>
    </location>
</feature>
<feature type="compositionally biased region" description="Polar residues" evidence="1">
    <location>
        <begin position="13"/>
        <end position="28"/>
    </location>
</feature>
<comment type="caution">
    <text evidence="2">The sequence shown here is derived from an EMBL/GenBank/DDBJ whole genome shotgun (WGS) entry which is preliminary data.</text>
</comment>
<name>A0A101T9E1_9ACTN</name>
<organism evidence="2 3">
    <name type="scientific">Streptomyces griseoruber</name>
    <dbReference type="NCBI Taxonomy" id="1943"/>
    <lineage>
        <taxon>Bacteria</taxon>
        <taxon>Bacillati</taxon>
        <taxon>Actinomycetota</taxon>
        <taxon>Actinomycetes</taxon>
        <taxon>Kitasatosporales</taxon>
        <taxon>Streptomycetaceae</taxon>
        <taxon>Streptomyces</taxon>
    </lineage>
</organism>
<feature type="compositionally biased region" description="Low complexity" evidence="1">
    <location>
        <begin position="41"/>
        <end position="56"/>
    </location>
</feature>
<dbReference type="AlphaFoldDB" id="A0A101T9E1"/>
<dbReference type="EMBL" id="LMWW01000006">
    <property type="protein sequence ID" value="KUN88137.1"/>
    <property type="molecule type" value="Genomic_DNA"/>
</dbReference>
<evidence type="ECO:0000256" key="1">
    <source>
        <dbReference type="SAM" id="MobiDB-lite"/>
    </source>
</evidence>
<keyword evidence="3" id="KW-1185">Reference proteome</keyword>
<evidence type="ECO:0000313" key="2">
    <source>
        <dbReference type="EMBL" id="KUN88137.1"/>
    </source>
</evidence>
<evidence type="ECO:0000313" key="3">
    <source>
        <dbReference type="Proteomes" id="UP000052982"/>
    </source>
</evidence>
<dbReference type="Proteomes" id="UP000052982">
    <property type="component" value="Unassembled WGS sequence"/>
</dbReference>
<sequence>MRRSTWTAPIITSGMTAARSTDAPSQFQCREATADPSCSRSSPKPMIAPSMSPMSSDRYTCPRPTSVSVGEPTLTGFPSMNCVPVPDRSQNSEWKPSRCSA</sequence>
<accession>A0A101T9E1</accession>
<proteinExistence type="predicted"/>
<protein>
    <submittedName>
        <fullName evidence="2">Uncharacterized protein</fullName>
    </submittedName>
</protein>